<dbReference type="PROSITE" id="PS00373">
    <property type="entry name" value="GART"/>
    <property type="match status" value="1"/>
</dbReference>
<dbReference type="AlphaFoldDB" id="A0A0N8GSJ5"/>
<gene>
    <name evidence="2" type="ORF">SE16_03290</name>
</gene>
<evidence type="ECO:0000259" key="1">
    <source>
        <dbReference type="Pfam" id="PF00551"/>
    </source>
</evidence>
<accession>A0A0N8GSJ5</accession>
<dbReference type="RefSeq" id="WP_060687202.1">
    <property type="nucleotide sequence ID" value="NZ_LGKN01000003.1"/>
</dbReference>
<proteinExistence type="predicted"/>
<evidence type="ECO:0000313" key="3">
    <source>
        <dbReference type="Proteomes" id="UP000050502"/>
    </source>
</evidence>
<dbReference type="PANTHER" id="PTHR11138:SF5">
    <property type="entry name" value="METHIONYL-TRNA FORMYLTRANSFERASE, MITOCHONDRIAL"/>
    <property type="match status" value="1"/>
</dbReference>
<dbReference type="InterPro" id="IPR002376">
    <property type="entry name" value="Formyl_transf_N"/>
</dbReference>
<dbReference type="EMBL" id="LGKN01000003">
    <property type="protein sequence ID" value="KPL89474.1"/>
    <property type="molecule type" value="Genomic_DNA"/>
</dbReference>
<feature type="domain" description="Formyl transferase N-terminal" evidence="1">
    <location>
        <begin position="82"/>
        <end position="201"/>
    </location>
</feature>
<dbReference type="Proteomes" id="UP000050502">
    <property type="component" value="Unassembled WGS sequence"/>
</dbReference>
<name>A0A0N8GSJ5_9CHLR</name>
<comment type="caution">
    <text evidence="2">The sequence shown here is derived from an EMBL/GenBank/DDBJ whole genome shotgun (WGS) entry which is preliminary data.</text>
</comment>
<evidence type="ECO:0000313" key="2">
    <source>
        <dbReference type="EMBL" id="KPL89474.1"/>
    </source>
</evidence>
<organism evidence="2 3">
    <name type="scientific">Ardenticatena maritima</name>
    <dbReference type="NCBI Taxonomy" id="872965"/>
    <lineage>
        <taxon>Bacteria</taxon>
        <taxon>Bacillati</taxon>
        <taxon>Chloroflexota</taxon>
        <taxon>Ardenticatenia</taxon>
        <taxon>Ardenticatenales</taxon>
        <taxon>Ardenticatenaceae</taxon>
        <taxon>Ardenticatena</taxon>
    </lineage>
</organism>
<dbReference type="InterPro" id="IPR036477">
    <property type="entry name" value="Formyl_transf_N_sf"/>
</dbReference>
<dbReference type="SUPFAM" id="SSF53328">
    <property type="entry name" value="Formyltransferase"/>
    <property type="match status" value="1"/>
</dbReference>
<sequence length="300" mass="32570">MGWQPPRVVFMGLRGTFSYEVLRGLLHAGIHVVGVFVGHATPEATPFIPLSPPPPVGDLPLLTSPVTPSIITLAWEHGIPVWQVHQSTAPAVAEQIAALHPDFLCVACFDQRLPRALLALPAGAALNVHPSLLPRHRGPAPLFWTFRANERLTGVSVHVMTEHLDAGALVAQQAIAIVEGQRASIIERTCARVGGRLLAHVVRTWPHLTPTPQDESLATYEAWPQPDHFHIPHTWSAAHAFFFMRGVAEWGVPFTIETPHGPVHAHDATGYRLSQSQHPSGRSPANTRAIPLADGVLFIA</sequence>
<dbReference type="PANTHER" id="PTHR11138">
    <property type="entry name" value="METHIONYL-TRNA FORMYLTRANSFERASE"/>
    <property type="match status" value="1"/>
</dbReference>
<dbReference type="Gene3D" id="3.40.50.12230">
    <property type="match status" value="1"/>
</dbReference>
<dbReference type="GO" id="GO:0004479">
    <property type="term" value="F:methionyl-tRNA formyltransferase activity"/>
    <property type="evidence" value="ECO:0007669"/>
    <property type="project" value="TreeGrafter"/>
</dbReference>
<reference evidence="2 3" key="1">
    <citation type="submission" date="2015-07" db="EMBL/GenBank/DDBJ databases">
        <title>Whole genome sequence of Ardenticatena maritima DSM 23922.</title>
        <authorList>
            <person name="Hemp J."/>
            <person name="Ward L.M."/>
            <person name="Pace L.A."/>
            <person name="Fischer W.W."/>
        </authorList>
    </citation>
    <scope>NUCLEOTIDE SEQUENCE [LARGE SCALE GENOMIC DNA]</scope>
    <source>
        <strain evidence="2 3">110S</strain>
    </source>
</reference>
<dbReference type="Pfam" id="PF00551">
    <property type="entry name" value="Formyl_trans_N"/>
    <property type="match status" value="1"/>
</dbReference>
<dbReference type="GO" id="GO:0005829">
    <property type="term" value="C:cytosol"/>
    <property type="evidence" value="ECO:0007669"/>
    <property type="project" value="TreeGrafter"/>
</dbReference>
<dbReference type="InterPro" id="IPR001555">
    <property type="entry name" value="GART_AS"/>
</dbReference>
<protein>
    <recommendedName>
        <fullName evidence="1">Formyl transferase N-terminal domain-containing protein</fullName>
    </recommendedName>
</protein>